<keyword evidence="3" id="KW-1133">Transmembrane helix</keyword>
<dbReference type="EMBL" id="JBHSBN010000021">
    <property type="protein sequence ID" value="MFC4109119.1"/>
    <property type="molecule type" value="Genomic_DNA"/>
</dbReference>
<reference evidence="6" key="1">
    <citation type="journal article" date="2019" name="Int. J. Syst. Evol. Microbiol.">
        <title>The Global Catalogue of Microorganisms (GCM) 10K type strain sequencing project: providing services to taxonomists for standard genome sequencing and annotation.</title>
        <authorList>
            <consortium name="The Broad Institute Genomics Platform"/>
            <consortium name="The Broad Institute Genome Sequencing Center for Infectious Disease"/>
            <person name="Wu L."/>
            <person name="Ma J."/>
        </authorList>
    </citation>
    <scope>NUCLEOTIDE SEQUENCE [LARGE SCALE GENOMIC DNA]</scope>
    <source>
        <strain evidence="6">2902at01</strain>
    </source>
</reference>
<keyword evidence="3" id="KW-0812">Transmembrane</keyword>
<feature type="transmembrane region" description="Helical" evidence="3">
    <location>
        <begin position="46"/>
        <end position="66"/>
    </location>
</feature>
<feature type="region of interest" description="Disordered" evidence="2">
    <location>
        <begin position="1"/>
        <end position="40"/>
    </location>
</feature>
<dbReference type="PANTHER" id="PTHR33392">
    <property type="entry name" value="POLYISOPRENYL-TEICHOIC ACID--PEPTIDOGLYCAN TEICHOIC ACID TRANSFERASE TAGU"/>
    <property type="match status" value="1"/>
</dbReference>
<feature type="domain" description="Cell envelope-related transcriptional attenuator" evidence="4">
    <location>
        <begin position="124"/>
        <end position="307"/>
    </location>
</feature>
<evidence type="ECO:0000313" key="5">
    <source>
        <dbReference type="EMBL" id="MFC4109119.1"/>
    </source>
</evidence>
<comment type="similarity">
    <text evidence="1">Belongs to the LytR/CpsA/Psr (LCP) family.</text>
</comment>
<organism evidence="5 6">
    <name type="scientific">Micromonospora zhanjiangensis</name>
    <dbReference type="NCBI Taxonomy" id="1522057"/>
    <lineage>
        <taxon>Bacteria</taxon>
        <taxon>Bacillati</taxon>
        <taxon>Actinomycetota</taxon>
        <taxon>Actinomycetes</taxon>
        <taxon>Micromonosporales</taxon>
        <taxon>Micromonosporaceae</taxon>
        <taxon>Micromonospora</taxon>
    </lineage>
</organism>
<dbReference type="RefSeq" id="WP_377550158.1">
    <property type="nucleotide sequence ID" value="NZ_JBHSBN010000021.1"/>
</dbReference>
<dbReference type="NCBIfam" id="TIGR00350">
    <property type="entry name" value="lytR_cpsA_psr"/>
    <property type="match status" value="1"/>
</dbReference>
<keyword evidence="6" id="KW-1185">Reference proteome</keyword>
<keyword evidence="3" id="KW-0472">Membrane</keyword>
<name>A0ABV8KSR6_9ACTN</name>
<evidence type="ECO:0000256" key="3">
    <source>
        <dbReference type="SAM" id="Phobius"/>
    </source>
</evidence>
<evidence type="ECO:0000313" key="6">
    <source>
        <dbReference type="Proteomes" id="UP001595868"/>
    </source>
</evidence>
<comment type="caution">
    <text evidence="5">The sequence shown here is derived from an EMBL/GenBank/DDBJ whole genome shotgun (WGS) entry which is preliminary data.</text>
</comment>
<accession>A0ABV8KSR6</accession>
<dbReference type="PANTHER" id="PTHR33392:SF6">
    <property type="entry name" value="POLYISOPRENYL-TEICHOIC ACID--PEPTIDOGLYCAN TEICHOIC ACID TRANSFERASE TAGU"/>
    <property type="match status" value="1"/>
</dbReference>
<dbReference type="Proteomes" id="UP001595868">
    <property type="component" value="Unassembled WGS sequence"/>
</dbReference>
<dbReference type="Pfam" id="PF03816">
    <property type="entry name" value="LytR_cpsA_psr"/>
    <property type="match status" value="1"/>
</dbReference>
<dbReference type="InterPro" id="IPR050922">
    <property type="entry name" value="LytR/CpsA/Psr_CW_biosynth"/>
</dbReference>
<sequence length="406" mass="43616">MPRAKAAPRAEAGADAVPAEPTVADAGARPAGRPAATRRSPRAPRWAWLCTISGALLMLFSGGVLVGSEVLLARYQGAVAQGDLFGDEALGATPPPKRSSIQGPLNLLLVGIDPRQGQENEPPRSDSVMVMHVTEGLDRAYLFSMPRDLVVDIPAFPKAGFGGSTEKLNAAMAYGSRVPGQVRPDPVRGFELLALTVSNYTGIKRFDAGAIINFSGFQKIVDAIGGVDMYIDTDVKSEHRRPDGSYREGKKWGEGYVGPQATYTVGPAHLKGWQALDYVRQRYGLPNGDYDRQRHQQQFVKAMVEQAFSRDVVTNPLKLDSVLRAAGESLIFNGRGSSVADFGFALRNLRSESIEMVRFPGGGIGVGANYRGEALEPVAKQFFAAMLAGTADDFLAGHPELVNKDK</sequence>
<dbReference type="Gene3D" id="3.40.630.190">
    <property type="entry name" value="LCP protein"/>
    <property type="match status" value="1"/>
</dbReference>
<evidence type="ECO:0000259" key="4">
    <source>
        <dbReference type="Pfam" id="PF03816"/>
    </source>
</evidence>
<evidence type="ECO:0000256" key="1">
    <source>
        <dbReference type="ARBA" id="ARBA00006068"/>
    </source>
</evidence>
<dbReference type="InterPro" id="IPR004474">
    <property type="entry name" value="LytR_CpsA_psr"/>
</dbReference>
<gene>
    <name evidence="5" type="ORF">ACFOX0_24710</name>
</gene>
<protein>
    <submittedName>
        <fullName evidence="5">LCP family protein</fullName>
    </submittedName>
</protein>
<proteinExistence type="inferred from homology"/>
<evidence type="ECO:0000256" key="2">
    <source>
        <dbReference type="SAM" id="MobiDB-lite"/>
    </source>
</evidence>